<feature type="compositionally biased region" description="Low complexity" evidence="1">
    <location>
        <begin position="9"/>
        <end position="26"/>
    </location>
</feature>
<evidence type="ECO:0000256" key="1">
    <source>
        <dbReference type="SAM" id="MobiDB-lite"/>
    </source>
</evidence>
<sequence length="106" mass="11155">MVHGHQSIPAPSRASLSMSSATATRRAAPHPPAARRERRGRGKNERENPSSRGGGECLAGPVAVPAHGGCEAKPPEADEEGKGASRKVSAFSFRRPHQCHTALLSE</sequence>
<organism evidence="2 3">
    <name type="scientific">Panicum virgatum</name>
    <name type="common">Blackwell switchgrass</name>
    <dbReference type="NCBI Taxonomy" id="38727"/>
    <lineage>
        <taxon>Eukaryota</taxon>
        <taxon>Viridiplantae</taxon>
        <taxon>Streptophyta</taxon>
        <taxon>Embryophyta</taxon>
        <taxon>Tracheophyta</taxon>
        <taxon>Spermatophyta</taxon>
        <taxon>Magnoliopsida</taxon>
        <taxon>Liliopsida</taxon>
        <taxon>Poales</taxon>
        <taxon>Poaceae</taxon>
        <taxon>PACMAD clade</taxon>
        <taxon>Panicoideae</taxon>
        <taxon>Panicodae</taxon>
        <taxon>Paniceae</taxon>
        <taxon>Panicinae</taxon>
        <taxon>Panicum</taxon>
        <taxon>Panicum sect. Hiantes</taxon>
    </lineage>
</organism>
<reference evidence="2" key="1">
    <citation type="submission" date="2020-05" db="EMBL/GenBank/DDBJ databases">
        <title>WGS assembly of Panicum virgatum.</title>
        <authorList>
            <person name="Lovell J.T."/>
            <person name="Jenkins J."/>
            <person name="Shu S."/>
            <person name="Juenger T.E."/>
            <person name="Schmutz J."/>
        </authorList>
    </citation>
    <scope>NUCLEOTIDE SEQUENCE</scope>
    <source>
        <strain evidence="2">AP13</strain>
    </source>
</reference>
<feature type="region of interest" description="Disordered" evidence="1">
    <location>
        <begin position="1"/>
        <end position="106"/>
    </location>
</feature>
<evidence type="ECO:0000313" key="3">
    <source>
        <dbReference type="Proteomes" id="UP000823388"/>
    </source>
</evidence>
<proteinExistence type="predicted"/>
<protein>
    <submittedName>
        <fullName evidence="2">Uncharacterized protein</fullName>
    </submittedName>
</protein>
<name>A0A8T0S4R7_PANVG</name>
<dbReference type="AlphaFoldDB" id="A0A8T0S4R7"/>
<dbReference type="EMBL" id="CM029046">
    <property type="protein sequence ID" value="KAG2594012.1"/>
    <property type="molecule type" value="Genomic_DNA"/>
</dbReference>
<comment type="caution">
    <text evidence="2">The sequence shown here is derived from an EMBL/GenBank/DDBJ whole genome shotgun (WGS) entry which is preliminary data.</text>
</comment>
<keyword evidence="3" id="KW-1185">Reference proteome</keyword>
<evidence type="ECO:0000313" key="2">
    <source>
        <dbReference type="EMBL" id="KAG2594012.1"/>
    </source>
</evidence>
<accession>A0A8T0S4R7</accession>
<dbReference type="Proteomes" id="UP000823388">
    <property type="component" value="Chromosome 5N"/>
</dbReference>
<gene>
    <name evidence="2" type="ORF">PVAP13_5NG612901</name>
</gene>
<feature type="compositionally biased region" description="Basic and acidic residues" evidence="1">
    <location>
        <begin position="73"/>
        <end position="83"/>
    </location>
</feature>